<dbReference type="Proteomes" id="UP001445335">
    <property type="component" value="Unassembled WGS sequence"/>
</dbReference>
<organism evidence="3 4">
    <name type="scientific">Elliptochloris bilobata</name>
    <dbReference type="NCBI Taxonomy" id="381761"/>
    <lineage>
        <taxon>Eukaryota</taxon>
        <taxon>Viridiplantae</taxon>
        <taxon>Chlorophyta</taxon>
        <taxon>core chlorophytes</taxon>
        <taxon>Trebouxiophyceae</taxon>
        <taxon>Trebouxiophyceae incertae sedis</taxon>
        <taxon>Elliptochloris clade</taxon>
        <taxon>Elliptochloris</taxon>
    </lineage>
</organism>
<dbReference type="InterPro" id="IPR011989">
    <property type="entry name" value="ARM-like"/>
</dbReference>
<dbReference type="Pfam" id="PF23606">
    <property type="entry name" value="HEAT_ULK4"/>
    <property type="match status" value="1"/>
</dbReference>
<feature type="compositionally biased region" description="Low complexity" evidence="1">
    <location>
        <begin position="301"/>
        <end position="315"/>
    </location>
</feature>
<dbReference type="Gene3D" id="1.10.510.10">
    <property type="entry name" value="Transferase(Phosphotransferase) domain 1"/>
    <property type="match status" value="1"/>
</dbReference>
<dbReference type="PANTHER" id="PTHR46562">
    <property type="entry name" value="SERINE/THREONINE-KINASE ULK4-LIKE PROTEIN-RELATED"/>
    <property type="match status" value="1"/>
</dbReference>
<comment type="caution">
    <text evidence="3">The sequence shown here is derived from an EMBL/GenBank/DDBJ whole genome shotgun (WGS) entry which is preliminary data.</text>
</comment>
<dbReference type="InterPro" id="IPR018247">
    <property type="entry name" value="EF_Hand_1_Ca_BS"/>
</dbReference>
<gene>
    <name evidence="3" type="ORF">WJX81_002504</name>
</gene>
<evidence type="ECO:0000313" key="3">
    <source>
        <dbReference type="EMBL" id="KAK9834835.1"/>
    </source>
</evidence>
<feature type="domain" description="Protein kinase" evidence="2">
    <location>
        <begin position="1"/>
        <end position="227"/>
    </location>
</feature>
<dbReference type="InterPro" id="IPR008271">
    <property type="entry name" value="Ser/Thr_kinase_AS"/>
</dbReference>
<evidence type="ECO:0000313" key="4">
    <source>
        <dbReference type="Proteomes" id="UP001445335"/>
    </source>
</evidence>
<evidence type="ECO:0000259" key="2">
    <source>
        <dbReference type="PROSITE" id="PS50011"/>
    </source>
</evidence>
<dbReference type="InterPro" id="IPR016024">
    <property type="entry name" value="ARM-type_fold"/>
</dbReference>
<dbReference type="InterPro" id="IPR011009">
    <property type="entry name" value="Kinase-like_dom_sf"/>
</dbReference>
<dbReference type="PROSITE" id="PS00108">
    <property type="entry name" value="PROTEIN_KINASE_ST"/>
    <property type="match status" value="1"/>
</dbReference>
<dbReference type="GO" id="GO:0004672">
    <property type="term" value="F:protein kinase activity"/>
    <property type="evidence" value="ECO:0007669"/>
    <property type="project" value="InterPro"/>
</dbReference>
<dbReference type="GO" id="GO:0008017">
    <property type="term" value="F:microtubule binding"/>
    <property type="evidence" value="ECO:0007669"/>
    <property type="project" value="InterPro"/>
</dbReference>
<dbReference type="InterPro" id="IPR044591">
    <property type="entry name" value="RUK"/>
</dbReference>
<dbReference type="InterPro" id="IPR040911">
    <property type="entry name" value="Exostosin_GT47"/>
</dbReference>
<dbReference type="PANTHER" id="PTHR46562:SF1">
    <property type="entry name" value="SERINE_THREONINE-PROTEIN KINASE ULK4"/>
    <property type="match status" value="1"/>
</dbReference>
<name>A0AAW1RMQ2_9CHLO</name>
<dbReference type="GO" id="GO:0000914">
    <property type="term" value="P:phragmoplast assembly"/>
    <property type="evidence" value="ECO:0007669"/>
    <property type="project" value="InterPro"/>
</dbReference>
<feature type="region of interest" description="Disordered" evidence="1">
    <location>
        <begin position="337"/>
        <end position="362"/>
    </location>
</feature>
<dbReference type="SUPFAM" id="SSF48371">
    <property type="entry name" value="ARM repeat"/>
    <property type="match status" value="1"/>
</dbReference>
<evidence type="ECO:0000256" key="1">
    <source>
        <dbReference type="SAM" id="MobiDB-lite"/>
    </source>
</evidence>
<dbReference type="Gene3D" id="1.25.10.10">
    <property type="entry name" value="Leucine-rich Repeat Variant"/>
    <property type="match status" value="2"/>
</dbReference>
<proteinExistence type="predicted"/>
<dbReference type="PROSITE" id="PS50011">
    <property type="entry name" value="PROTEIN_KINASE_DOM"/>
    <property type="match status" value="1"/>
</dbReference>
<accession>A0AAW1RMQ2</accession>
<dbReference type="EMBL" id="JALJOU010000031">
    <property type="protein sequence ID" value="KAK9834835.1"/>
    <property type="molecule type" value="Genomic_DNA"/>
</dbReference>
<keyword evidence="4" id="KW-1185">Reference proteome</keyword>
<dbReference type="GO" id="GO:0005524">
    <property type="term" value="F:ATP binding"/>
    <property type="evidence" value="ECO:0007669"/>
    <property type="project" value="InterPro"/>
</dbReference>
<feature type="compositionally biased region" description="Basic and acidic residues" evidence="1">
    <location>
        <begin position="342"/>
        <end position="352"/>
    </location>
</feature>
<dbReference type="Pfam" id="PF03016">
    <property type="entry name" value="Exostosin_GT47"/>
    <property type="match status" value="1"/>
</dbReference>
<dbReference type="InterPro" id="IPR056981">
    <property type="entry name" value="HEAT_ULK4_RUNKEL"/>
</dbReference>
<feature type="region of interest" description="Disordered" evidence="1">
    <location>
        <begin position="254"/>
        <end position="279"/>
    </location>
</feature>
<dbReference type="SUPFAM" id="SSF56112">
    <property type="entry name" value="Protein kinase-like (PK-like)"/>
    <property type="match status" value="1"/>
</dbReference>
<dbReference type="Pfam" id="PF00069">
    <property type="entry name" value="Pkinase"/>
    <property type="match status" value="1"/>
</dbReference>
<reference evidence="3 4" key="1">
    <citation type="journal article" date="2024" name="Nat. Commun.">
        <title>Phylogenomics reveals the evolutionary origins of lichenization in chlorophyte algae.</title>
        <authorList>
            <person name="Puginier C."/>
            <person name="Libourel C."/>
            <person name="Otte J."/>
            <person name="Skaloud P."/>
            <person name="Haon M."/>
            <person name="Grisel S."/>
            <person name="Petersen M."/>
            <person name="Berrin J.G."/>
            <person name="Delaux P.M."/>
            <person name="Dal Grande F."/>
            <person name="Keller J."/>
        </authorList>
    </citation>
    <scope>NUCLEOTIDE SEQUENCE [LARGE SCALE GENOMIC DNA]</scope>
    <source>
        <strain evidence="3 4">SAG 245.80</strain>
    </source>
</reference>
<protein>
    <recommendedName>
        <fullName evidence="2">Protein kinase domain-containing protein</fullName>
    </recommendedName>
</protein>
<dbReference type="PROSITE" id="PS00018">
    <property type="entry name" value="EF_HAND_1"/>
    <property type="match status" value="1"/>
</dbReference>
<dbReference type="InterPro" id="IPR000719">
    <property type="entry name" value="Prot_kinase_dom"/>
</dbReference>
<feature type="region of interest" description="Disordered" evidence="1">
    <location>
        <begin position="300"/>
        <end position="320"/>
    </location>
</feature>
<sequence length="1507" mass="156259">MYFAIKSVDKCQKPRVLQEVRTLHTLDHANILKFYAWYETKNHMWLILEYCVGGDLMALLKQDLALPEASIHDFARDAVVALQYVHAHGVVHADFKPSNLLLDENGRIKLGGFGLSRRLADLGKGAPADMQPATPTYMAPELFQAGGVHSSASDLWALGCVLYECASGRPPFVSPSFKTLAHLVLTAEPSQLPPGTSLEFCDLVARLLDKDAGGRIGWAELPEHPFWQAPLPLRAMPPEPHLAAFIAAQRSANLGDAPAPTGSPAQQRAGEAADAREASEVGVQRLSVLAADNLEREGDAAADGWDGAGASPAGSARGGDVHLHTADAELDFQASAAEPELAEEREAERPASDRSSIAAPAGSGAANSVAAASASRAGTPGAAGQLPAGEAADNGGALSAGAWGGPGTGNVQTATDLLELMWHASDTVARPLVGNRAIERVGRPACDAASLPFPALDAGDIMAAPQDQLDAFLAQVHHALAAAGPLSEKVNVLAWLEGVCGDAEAAAVLLNSALGPLLVRLLASAPAPGLRARLASALGLLVRHTAFIGPELAASGVVSVLTGGLRDAADKVRRRVAATLGELLFYIAMQQLEAESVWDVGPATVAAVVRALRPDEDDIVQHYACHAIGNIAAQAPEWAARFATPAAAGALAALVAGAGPEAVRAEAASALGRLARHHPAVLAQIGERGAERALVGGLTAAGGRLRVPAATLLNLLLANTREASRVLLLLQEERSCVGGVLALLEAPQPAAVVKGLVALALLTRVCPRFLAQALRARLLPQLERLARERGAHVAAALAALRAEIAAAAAALTAQMAEEARGLLENPDTPCATLAALAALPLLPPLLSAPALRADVISAPLLASVGALLAASAAAADAMPEDAMAGVVAVVEALGEQVEAVLDRPEDERTGLLAALAGTVAAVGAPDARFACLKLLCDATLARLCCPGDAAGRAEGEALAAERLLPLVPGLLEQGDPMPLFTLKLTCAVLDAAPAAAVPVLQRLGLFERFFDFMSLDHANNNVHNMRLCRLALQHRALCPASVADRQAAAQMAAVLVYTAENMIESFLEPVLELLAALIEFDRDALAAGAPGSGETRALAPGLPVLVELVAHPEPGVACAAASALAALLALWPSDTAALLLAADNVPLLGSALGAEGVPANPDVQASLLAALALAARAADAPPLPPGELAALRAAVAGLARCAGAGLPIAQLFVVPTLAIFAWYQSVASDESVSCNGMSLDEALEATANALLASAPFQASGGRNHLIALDSWALNIMNLPPLFIKVIANMTIGQFEAGRLANRSRTLASLGGTGLKLRNKGVFFMGRMDDRQVLAERMQIGKRLVALKGLNMTYVYTSYRRTNTPQSECDTAACYDAPRCVDCYINFGNKALYQHRLERSEFSLMLPGDPPTSSRLHDTLAAGAIPIMVAGNGSTDLPFPDIVPWRQLVFTLPQDFTAAELRAVVGAPAAVKQAMRVLGGKHLADVSWTAVGNRVADNILAEAVRRCQ</sequence>